<organism evidence="2 3">
    <name type="scientific">Citrus sinensis</name>
    <name type="common">Sweet orange</name>
    <name type="synonym">Citrus aurantium var. sinensis</name>
    <dbReference type="NCBI Taxonomy" id="2711"/>
    <lineage>
        <taxon>Eukaryota</taxon>
        <taxon>Viridiplantae</taxon>
        <taxon>Streptophyta</taxon>
        <taxon>Embryophyta</taxon>
        <taxon>Tracheophyta</taxon>
        <taxon>Spermatophyta</taxon>
        <taxon>Magnoliopsida</taxon>
        <taxon>eudicotyledons</taxon>
        <taxon>Gunneridae</taxon>
        <taxon>Pentapetalae</taxon>
        <taxon>rosids</taxon>
        <taxon>malvids</taxon>
        <taxon>Sapindales</taxon>
        <taxon>Rutaceae</taxon>
        <taxon>Aurantioideae</taxon>
        <taxon>Citrus</taxon>
    </lineage>
</organism>
<dbReference type="EMBL" id="KK784912">
    <property type="protein sequence ID" value="KDO63672.1"/>
    <property type="molecule type" value="Genomic_DNA"/>
</dbReference>
<feature type="region of interest" description="Disordered" evidence="1">
    <location>
        <begin position="142"/>
        <end position="240"/>
    </location>
</feature>
<proteinExistence type="predicted"/>
<evidence type="ECO:0000313" key="2">
    <source>
        <dbReference type="EMBL" id="KDO63671.1"/>
    </source>
</evidence>
<dbReference type="PANTHER" id="PTHR34356:SF3">
    <property type="entry name" value="EXPRESSED PROTEIN"/>
    <property type="match status" value="1"/>
</dbReference>
<evidence type="ECO:0000256" key="1">
    <source>
        <dbReference type="SAM" id="MobiDB-lite"/>
    </source>
</evidence>
<feature type="compositionally biased region" description="Basic and acidic residues" evidence="1">
    <location>
        <begin position="155"/>
        <end position="167"/>
    </location>
</feature>
<dbReference type="AlphaFoldDB" id="A0A067FKJ0"/>
<dbReference type="eggNOG" id="ENOG502RYXY">
    <property type="taxonomic scope" value="Eukaryota"/>
</dbReference>
<dbReference type="PANTHER" id="PTHR34356">
    <property type="entry name" value="ANTIGENIC HEAT-STABLE PROTEIN"/>
    <property type="match status" value="1"/>
</dbReference>
<feature type="compositionally biased region" description="Basic and acidic residues" evidence="1">
    <location>
        <begin position="199"/>
        <end position="209"/>
    </location>
</feature>
<dbReference type="STRING" id="2711.A0A067FKJ0"/>
<dbReference type="Proteomes" id="UP000027120">
    <property type="component" value="Unassembled WGS sequence"/>
</dbReference>
<reference evidence="2 3" key="1">
    <citation type="submission" date="2014-04" db="EMBL/GenBank/DDBJ databases">
        <authorList>
            <consortium name="International Citrus Genome Consortium"/>
            <person name="Gmitter F."/>
            <person name="Chen C."/>
            <person name="Farmerie W."/>
            <person name="Harkins T."/>
            <person name="Desany B."/>
            <person name="Mohiuddin M."/>
            <person name="Kodira C."/>
            <person name="Borodovsky M."/>
            <person name="Lomsadze A."/>
            <person name="Burns P."/>
            <person name="Jenkins J."/>
            <person name="Prochnik S."/>
            <person name="Shu S."/>
            <person name="Chapman J."/>
            <person name="Pitluck S."/>
            <person name="Schmutz J."/>
            <person name="Rokhsar D."/>
        </authorList>
    </citation>
    <scope>NUCLEOTIDE SEQUENCE</scope>
</reference>
<dbReference type="EMBL" id="KK784912">
    <property type="protein sequence ID" value="KDO63671.1"/>
    <property type="molecule type" value="Genomic_DNA"/>
</dbReference>
<evidence type="ECO:0000313" key="3">
    <source>
        <dbReference type="Proteomes" id="UP000027120"/>
    </source>
</evidence>
<sequence length="240" mass="26755">MENKGTENRNRATVTVSKDEVIAKLKDDGDFDRLRLKIIRKLKDDEELRNNIISAVKQSAALNRAGAENMKPRQLSDAIYEEVGSKVMSQMSDGVWKIIRSEDGMKSEIMETVQTVYDKLVNPGGTRVGDSSTSGMMAVTKEAGRHSPITFSSGKVDDTVSDYEPKEPPGFSLPRNHDDNNHEKQPQDRLQVPVTYNKEPVEESKEEPLHPCPAGFSKEVEHRQPVDGSDEDPDFPPGFA</sequence>
<protein>
    <submittedName>
        <fullName evidence="2">Uncharacterized protein</fullName>
    </submittedName>
</protein>
<name>A0A067FKJ0_CITSI</name>
<dbReference type="PaxDb" id="2711-XP_006477336.1"/>
<keyword evidence="3" id="KW-1185">Reference proteome</keyword>
<accession>A0A067FKJ0</accession>
<gene>
    <name evidence="2" type="ORF">CISIN_1g026334mg</name>
</gene>
<feature type="compositionally biased region" description="Basic and acidic residues" evidence="1">
    <location>
        <begin position="175"/>
        <end position="187"/>
    </location>
</feature>